<evidence type="ECO:0000256" key="5">
    <source>
        <dbReference type="SAM" id="MobiDB-lite"/>
    </source>
</evidence>
<dbReference type="PANTHER" id="PTHR47177">
    <property type="entry name" value="F18C1.6 PROTEIN"/>
    <property type="match status" value="1"/>
</dbReference>
<evidence type="ECO:0000256" key="2">
    <source>
        <dbReference type="ARBA" id="ARBA00022771"/>
    </source>
</evidence>
<dbReference type="PROSITE" id="PS01359">
    <property type="entry name" value="ZF_PHD_1"/>
    <property type="match status" value="1"/>
</dbReference>
<dbReference type="InterPro" id="IPR019787">
    <property type="entry name" value="Znf_PHD-finger"/>
</dbReference>
<feature type="region of interest" description="Disordered" evidence="5">
    <location>
        <begin position="199"/>
        <end position="256"/>
    </location>
</feature>
<organism evidence="8 9">
    <name type="scientific">Perkinsus olseni</name>
    <name type="common">Perkinsus atlanticus</name>
    <dbReference type="NCBI Taxonomy" id="32597"/>
    <lineage>
        <taxon>Eukaryota</taxon>
        <taxon>Sar</taxon>
        <taxon>Alveolata</taxon>
        <taxon>Perkinsozoa</taxon>
        <taxon>Perkinsea</taxon>
        <taxon>Perkinsida</taxon>
        <taxon>Perkinsidae</taxon>
        <taxon>Perkinsus</taxon>
    </lineage>
</organism>
<name>A0A7J6SQB3_PEROL</name>
<reference evidence="8 9" key="1">
    <citation type="submission" date="2020-04" db="EMBL/GenBank/DDBJ databases">
        <title>Perkinsus olseni comparative genomics.</title>
        <authorList>
            <person name="Bogema D.R."/>
        </authorList>
    </citation>
    <scope>NUCLEOTIDE SEQUENCE [LARGE SCALE GENOMIC DNA]</scope>
    <source>
        <strain evidence="8">ATCC PRA-205</strain>
    </source>
</reference>
<dbReference type="Pfam" id="PF13639">
    <property type="entry name" value="zf-RING_2"/>
    <property type="match status" value="1"/>
</dbReference>
<dbReference type="Gene3D" id="3.30.40.10">
    <property type="entry name" value="Zinc/RING finger domain, C3HC4 (zinc finger)"/>
    <property type="match status" value="2"/>
</dbReference>
<evidence type="ECO:0000259" key="7">
    <source>
        <dbReference type="PROSITE" id="PS50089"/>
    </source>
</evidence>
<dbReference type="InterPro" id="IPR001965">
    <property type="entry name" value="Znf_PHD"/>
</dbReference>
<proteinExistence type="predicted"/>
<evidence type="ECO:0000313" key="9">
    <source>
        <dbReference type="Proteomes" id="UP000574390"/>
    </source>
</evidence>
<dbReference type="PROSITE" id="PS50089">
    <property type="entry name" value="ZF_RING_2"/>
    <property type="match status" value="1"/>
</dbReference>
<evidence type="ECO:0000313" key="8">
    <source>
        <dbReference type="EMBL" id="KAF4734915.1"/>
    </source>
</evidence>
<keyword evidence="2 4" id="KW-0863">Zinc-finger</keyword>
<evidence type="ECO:0000256" key="1">
    <source>
        <dbReference type="ARBA" id="ARBA00022723"/>
    </source>
</evidence>
<dbReference type="SMART" id="SM00249">
    <property type="entry name" value="PHD"/>
    <property type="match status" value="1"/>
</dbReference>
<feature type="compositionally biased region" description="Basic residues" evidence="5">
    <location>
        <begin position="243"/>
        <end position="256"/>
    </location>
</feature>
<dbReference type="GO" id="GO:0008270">
    <property type="term" value="F:zinc ion binding"/>
    <property type="evidence" value="ECO:0007669"/>
    <property type="project" value="UniProtKB-KW"/>
</dbReference>
<dbReference type="AlphaFoldDB" id="A0A7J6SQB3"/>
<dbReference type="EMBL" id="JABANM010013082">
    <property type="protein sequence ID" value="KAF4734915.1"/>
    <property type="molecule type" value="Genomic_DNA"/>
</dbReference>
<dbReference type="SMART" id="SM00184">
    <property type="entry name" value="RING"/>
    <property type="match status" value="2"/>
</dbReference>
<dbReference type="PROSITE" id="PS00518">
    <property type="entry name" value="ZF_RING_1"/>
    <property type="match status" value="1"/>
</dbReference>
<dbReference type="InterPro" id="IPR013083">
    <property type="entry name" value="Znf_RING/FYVE/PHD"/>
</dbReference>
<dbReference type="Proteomes" id="UP000574390">
    <property type="component" value="Unassembled WGS sequence"/>
</dbReference>
<protein>
    <recommendedName>
        <fullName evidence="10">PHD and RING finger domain-containing protein 1</fullName>
    </recommendedName>
</protein>
<evidence type="ECO:0000259" key="6">
    <source>
        <dbReference type="PROSITE" id="PS50016"/>
    </source>
</evidence>
<dbReference type="SUPFAM" id="SSF57850">
    <property type="entry name" value="RING/U-box"/>
    <property type="match status" value="1"/>
</dbReference>
<gene>
    <name evidence="8" type="ORF">FOZ62_009411</name>
</gene>
<dbReference type="InterPro" id="IPR011011">
    <property type="entry name" value="Znf_FYVE_PHD"/>
</dbReference>
<feature type="domain" description="RING-type" evidence="7">
    <location>
        <begin position="31"/>
        <end position="81"/>
    </location>
</feature>
<dbReference type="SUPFAM" id="SSF57903">
    <property type="entry name" value="FYVE/PHD zinc finger"/>
    <property type="match status" value="1"/>
</dbReference>
<keyword evidence="3" id="KW-0862">Zinc</keyword>
<dbReference type="InterPro" id="IPR019786">
    <property type="entry name" value="Zinc_finger_PHD-type_CS"/>
</dbReference>
<dbReference type="PROSITE" id="PS50016">
    <property type="entry name" value="ZF_PHD_2"/>
    <property type="match status" value="1"/>
</dbReference>
<dbReference type="InterPro" id="IPR017907">
    <property type="entry name" value="Znf_RING_CS"/>
</dbReference>
<dbReference type="Pfam" id="PF00628">
    <property type="entry name" value="PHD"/>
    <property type="match status" value="1"/>
</dbReference>
<comment type="caution">
    <text evidence="8">The sequence shown here is derived from an EMBL/GenBank/DDBJ whole genome shotgun (WGS) entry which is preliminary data.</text>
</comment>
<dbReference type="InterPro" id="IPR001841">
    <property type="entry name" value="Znf_RING"/>
</dbReference>
<feature type="domain" description="PHD-type" evidence="6">
    <location>
        <begin position="136"/>
        <end position="186"/>
    </location>
</feature>
<keyword evidence="1" id="KW-0479">Metal-binding</keyword>
<accession>A0A7J6SQB3</accession>
<dbReference type="PANTHER" id="PTHR47177:SF3">
    <property type="entry name" value="F18C1.6 PROTEIN"/>
    <property type="match status" value="1"/>
</dbReference>
<evidence type="ECO:0000256" key="3">
    <source>
        <dbReference type="ARBA" id="ARBA00022833"/>
    </source>
</evidence>
<feature type="compositionally biased region" description="Low complexity" evidence="5">
    <location>
        <begin position="199"/>
        <end position="233"/>
    </location>
</feature>
<sequence length="319" mass="34824">MRTPPQRESEGQQHSPARPSAAAEDAGCIECAICLCPAEAGAMVGTLHAGPSTSKPSCPHRFCFDCIFKWSKATNLCPLCKGRFGCIRKHKVVHGDTTRPIEGPLGLVRVKKKDMRPEDFVTPPGGDADLRQLYNDLVCEVCREGTAENALLICEMCERGYHTFCLRPRLTTVPLDDWFCLDCQQAILDSQETSPPIRRSLRLQRLSSTSGSSARPIECESSSSSSTSSSSSSVTEEQSPIARRTRSSLRRGSRPVVARRRLRRGLRASVASEGSCGPQESPACGGFTVEDFVRSHLRRQSGSISSVRLSRGNGRTIVL</sequence>
<evidence type="ECO:0000256" key="4">
    <source>
        <dbReference type="PROSITE-ProRule" id="PRU00175"/>
    </source>
</evidence>
<evidence type="ECO:0008006" key="10">
    <source>
        <dbReference type="Google" id="ProtNLM"/>
    </source>
</evidence>
<feature type="non-terminal residue" evidence="8">
    <location>
        <position position="1"/>
    </location>
</feature>